<dbReference type="EMBL" id="CP053452">
    <property type="protein sequence ID" value="QJX00752.1"/>
    <property type="molecule type" value="Genomic_DNA"/>
</dbReference>
<proteinExistence type="predicted"/>
<feature type="transmembrane region" description="Helical" evidence="1">
    <location>
        <begin position="215"/>
        <end position="234"/>
    </location>
</feature>
<gene>
    <name evidence="2" type="ORF">FTUN_8384</name>
</gene>
<dbReference type="Proteomes" id="UP000503447">
    <property type="component" value="Chromosome"/>
</dbReference>
<sequence length="507" mass="55996">MMLPRWLGPGAIAFVVVWLLLLAAGRSAFFRDPGTFWHVTTGELVLKDGFLRADPYTFTFPGTWWVPYQWLGEVGMALAHRVGGFDVLLLGAVTILATVFAWLTARLLGTGLHPILVGAVIALALAAAGSHFHVRPHLVTLAFMVIVLSLLTAADAPGPRFNRLFWLIPLCVIWTNVHGGVLGGIGTIGVAFAGWVGFWVLGLPTPVMTRRDVRVLVLVALGCGLSTFASPYGLDMLKTWNVIMGAPELRDIISEHRPLDVTAPYAWPVLALAGVYLFVLAGVKPRAVRATWLLPLVWLALTFSRCRHASLFTVAVVIAITAMWTHTRWAHWLAAHRPDLYQPGRDGVRPWWANVWLPVAVVVIAFGLQMGRVPLPLIGSGWAVHDPEYWPVEVLDALKANEPRPGEPNKLFNSGYVDGGFVIYHAPGYKVFVDDRCEVFGGPWLKEFSETEQSPEPGPVLLKWEGRYGPYDFALTRTATPIDDWFASSPTWCVVKVTPTATFYKRR</sequence>
<protein>
    <recommendedName>
        <fullName evidence="4">Glycosyltransferase RgtA/B/C/D-like domain-containing protein</fullName>
    </recommendedName>
</protein>
<feature type="transmembrane region" description="Helical" evidence="1">
    <location>
        <begin position="265"/>
        <end position="283"/>
    </location>
</feature>
<dbReference type="RefSeq" id="WP_171475442.1">
    <property type="nucleotide sequence ID" value="NZ_CP053452.2"/>
</dbReference>
<accession>A0A6M5Z5C3</accession>
<keyword evidence="1" id="KW-0472">Membrane</keyword>
<keyword evidence="1" id="KW-1133">Transmembrane helix</keyword>
<dbReference type="AlphaFoldDB" id="A0A6M5Z5C3"/>
<dbReference type="KEGG" id="ftj:FTUN_8384"/>
<keyword evidence="3" id="KW-1185">Reference proteome</keyword>
<evidence type="ECO:0000256" key="1">
    <source>
        <dbReference type="SAM" id="Phobius"/>
    </source>
</evidence>
<evidence type="ECO:0000313" key="2">
    <source>
        <dbReference type="EMBL" id="QJX00752.1"/>
    </source>
</evidence>
<evidence type="ECO:0008006" key="4">
    <source>
        <dbReference type="Google" id="ProtNLM"/>
    </source>
</evidence>
<feature type="transmembrane region" description="Helical" evidence="1">
    <location>
        <begin position="115"/>
        <end position="132"/>
    </location>
</feature>
<keyword evidence="1" id="KW-0812">Transmembrane</keyword>
<feature type="transmembrane region" description="Helical" evidence="1">
    <location>
        <begin position="311"/>
        <end position="331"/>
    </location>
</feature>
<feature type="transmembrane region" description="Helical" evidence="1">
    <location>
        <begin position="183"/>
        <end position="203"/>
    </location>
</feature>
<organism evidence="2 3">
    <name type="scientific">Frigoriglobus tundricola</name>
    <dbReference type="NCBI Taxonomy" id="2774151"/>
    <lineage>
        <taxon>Bacteria</taxon>
        <taxon>Pseudomonadati</taxon>
        <taxon>Planctomycetota</taxon>
        <taxon>Planctomycetia</taxon>
        <taxon>Gemmatales</taxon>
        <taxon>Gemmataceae</taxon>
        <taxon>Frigoriglobus</taxon>
    </lineage>
</organism>
<feature type="transmembrane region" description="Helical" evidence="1">
    <location>
        <begin position="351"/>
        <end position="368"/>
    </location>
</feature>
<name>A0A6M5Z5C3_9BACT</name>
<feature type="transmembrane region" description="Helical" evidence="1">
    <location>
        <begin position="82"/>
        <end position="103"/>
    </location>
</feature>
<reference evidence="3" key="1">
    <citation type="submission" date="2020-05" db="EMBL/GenBank/DDBJ databases">
        <title>Frigoriglobus tundricola gen. nov., sp. nov., a psychrotolerant cellulolytic planctomycete of the family Gemmataceae with two divergent copies of 16S rRNA gene.</title>
        <authorList>
            <person name="Kulichevskaya I.S."/>
            <person name="Ivanova A.A."/>
            <person name="Naumoff D.G."/>
            <person name="Beletsky A.V."/>
            <person name="Rijpstra W.I.C."/>
            <person name="Sinninghe Damste J.S."/>
            <person name="Mardanov A.V."/>
            <person name="Ravin N.V."/>
            <person name="Dedysh S.N."/>
        </authorList>
    </citation>
    <scope>NUCLEOTIDE SEQUENCE [LARGE SCALE GENOMIC DNA]</scope>
    <source>
        <strain evidence="3">PL17</strain>
    </source>
</reference>
<feature type="transmembrane region" description="Helical" evidence="1">
    <location>
        <begin position="138"/>
        <end position="154"/>
    </location>
</feature>
<evidence type="ECO:0000313" key="3">
    <source>
        <dbReference type="Proteomes" id="UP000503447"/>
    </source>
</evidence>